<sequence length="194" mass="20248">MATSPTVLAGVSSTVPPGSSPTSVAAPVAAKFPLIPLLIAVVVGVLVATLGVGGVVYYLARTGRLPGRESSARKAEVAAPTTTHAMVLEPLLVNLADAGGSSYLRVAMTLRVADAAEGKEAKPKEEKPKDKETSDAVASVRDTMLTVLGRQTADRLLAVDGKEQLKAELKAALAEHNTDLKVMDVFFTDFLVQR</sequence>
<gene>
    <name evidence="12" type="ORF">RBB81_16280</name>
</gene>
<dbReference type="GO" id="GO:0009425">
    <property type="term" value="C:bacterial-type flagellum basal body"/>
    <property type="evidence" value="ECO:0007669"/>
    <property type="project" value="InterPro"/>
</dbReference>
<keyword evidence="12" id="KW-0969">Cilium</keyword>
<evidence type="ECO:0000256" key="11">
    <source>
        <dbReference type="SAM" id="MobiDB-lite"/>
    </source>
</evidence>
<evidence type="ECO:0000256" key="1">
    <source>
        <dbReference type="ARBA" id="ARBA00002254"/>
    </source>
</evidence>
<accession>A0AAU7YWX4</accession>
<keyword evidence="6 10" id="KW-0812">Transmembrane</keyword>
<keyword evidence="7 10" id="KW-0283">Flagellar rotation</keyword>
<keyword evidence="8 10" id="KW-1133">Transmembrane helix</keyword>
<feature type="compositionally biased region" description="Low complexity" evidence="11">
    <location>
        <begin position="9"/>
        <end position="22"/>
    </location>
</feature>
<dbReference type="Pfam" id="PF03748">
    <property type="entry name" value="FliL"/>
    <property type="match status" value="1"/>
</dbReference>
<keyword evidence="12" id="KW-0282">Flagellum</keyword>
<comment type="function">
    <text evidence="1 10">Controls the rotational direction of flagella during chemotaxis.</text>
</comment>
<evidence type="ECO:0000256" key="8">
    <source>
        <dbReference type="ARBA" id="ARBA00022989"/>
    </source>
</evidence>
<evidence type="ECO:0000313" key="12">
    <source>
        <dbReference type="EMBL" id="XCB21132.1"/>
    </source>
</evidence>
<dbReference type="GO" id="GO:0006935">
    <property type="term" value="P:chemotaxis"/>
    <property type="evidence" value="ECO:0007669"/>
    <property type="project" value="UniProtKB-KW"/>
</dbReference>
<keyword evidence="9 10" id="KW-0472">Membrane</keyword>
<feature type="region of interest" description="Disordered" evidence="11">
    <location>
        <begin position="1"/>
        <end position="22"/>
    </location>
</feature>
<dbReference type="KEGG" id="tgi:RBB81_16280"/>
<dbReference type="PANTHER" id="PTHR35091:SF2">
    <property type="entry name" value="FLAGELLAR PROTEIN FLIL"/>
    <property type="match status" value="1"/>
</dbReference>
<dbReference type="PANTHER" id="PTHR35091">
    <property type="entry name" value="FLAGELLAR PROTEIN FLIL"/>
    <property type="match status" value="1"/>
</dbReference>
<protein>
    <recommendedName>
        <fullName evidence="10">Flagellar protein FliL</fullName>
    </recommendedName>
</protein>
<dbReference type="RefSeq" id="WP_353071400.1">
    <property type="nucleotide sequence ID" value="NZ_CP132938.1"/>
</dbReference>
<feature type="transmembrane region" description="Helical" evidence="10">
    <location>
        <begin position="35"/>
        <end position="60"/>
    </location>
</feature>
<evidence type="ECO:0000256" key="4">
    <source>
        <dbReference type="ARBA" id="ARBA00022475"/>
    </source>
</evidence>
<reference evidence="12" key="2">
    <citation type="journal article" date="2024" name="Environ. Microbiol.">
        <title>Genome analysis and description of Tunturibacter gen. nov. expands the diversity of Terriglobia in tundra soils.</title>
        <authorList>
            <person name="Messyasz A."/>
            <person name="Mannisto M.K."/>
            <person name="Kerkhof L.J."/>
            <person name="Haggblom M.M."/>
        </authorList>
    </citation>
    <scope>NUCLEOTIDE SEQUENCE</scope>
    <source>
        <strain evidence="12">M8UP39</strain>
    </source>
</reference>
<proteinExistence type="inferred from homology"/>
<evidence type="ECO:0000256" key="5">
    <source>
        <dbReference type="ARBA" id="ARBA00022500"/>
    </source>
</evidence>
<name>A0AAU7YWX4_9BACT</name>
<comment type="similarity">
    <text evidence="3 10">Belongs to the FliL family.</text>
</comment>
<keyword evidence="4 10" id="KW-1003">Cell membrane</keyword>
<feature type="compositionally biased region" description="Basic and acidic residues" evidence="11">
    <location>
        <begin position="115"/>
        <end position="134"/>
    </location>
</feature>
<evidence type="ECO:0000256" key="9">
    <source>
        <dbReference type="ARBA" id="ARBA00023136"/>
    </source>
</evidence>
<feature type="region of interest" description="Disordered" evidence="11">
    <location>
        <begin position="115"/>
        <end position="136"/>
    </location>
</feature>
<comment type="subcellular location">
    <subcellularLocation>
        <location evidence="2">Cell membrane</location>
        <topology evidence="2">Single-pass membrane protein</topology>
    </subcellularLocation>
</comment>
<dbReference type="EMBL" id="CP132938">
    <property type="protein sequence ID" value="XCB21132.1"/>
    <property type="molecule type" value="Genomic_DNA"/>
</dbReference>
<evidence type="ECO:0000256" key="6">
    <source>
        <dbReference type="ARBA" id="ARBA00022692"/>
    </source>
</evidence>
<organism evidence="12">
    <name type="scientific">Tunturiibacter gelidiferens</name>
    <dbReference type="NCBI Taxonomy" id="3069689"/>
    <lineage>
        <taxon>Bacteria</taxon>
        <taxon>Pseudomonadati</taxon>
        <taxon>Acidobacteriota</taxon>
        <taxon>Terriglobia</taxon>
        <taxon>Terriglobales</taxon>
        <taxon>Acidobacteriaceae</taxon>
        <taxon>Tunturiibacter</taxon>
    </lineage>
</organism>
<evidence type="ECO:0000256" key="2">
    <source>
        <dbReference type="ARBA" id="ARBA00004162"/>
    </source>
</evidence>
<dbReference type="GO" id="GO:0005886">
    <property type="term" value="C:plasma membrane"/>
    <property type="evidence" value="ECO:0007669"/>
    <property type="project" value="UniProtKB-SubCell"/>
</dbReference>
<evidence type="ECO:0000256" key="7">
    <source>
        <dbReference type="ARBA" id="ARBA00022779"/>
    </source>
</evidence>
<dbReference type="InterPro" id="IPR005503">
    <property type="entry name" value="FliL"/>
</dbReference>
<dbReference type="GO" id="GO:0071978">
    <property type="term" value="P:bacterial-type flagellum-dependent swarming motility"/>
    <property type="evidence" value="ECO:0007669"/>
    <property type="project" value="TreeGrafter"/>
</dbReference>
<dbReference type="AlphaFoldDB" id="A0AAU7YWX4"/>
<evidence type="ECO:0000256" key="10">
    <source>
        <dbReference type="RuleBase" id="RU364125"/>
    </source>
</evidence>
<keyword evidence="12" id="KW-0966">Cell projection</keyword>
<reference evidence="12" key="1">
    <citation type="submission" date="2023-08" db="EMBL/GenBank/DDBJ databases">
        <authorList>
            <person name="Messyasz A."/>
            <person name="Mannisto M.K."/>
            <person name="Kerkhof L.J."/>
            <person name="Haggblom M."/>
        </authorList>
    </citation>
    <scope>NUCLEOTIDE SEQUENCE</scope>
    <source>
        <strain evidence="12">M8UP39</strain>
    </source>
</reference>
<keyword evidence="5 10" id="KW-0145">Chemotaxis</keyword>
<evidence type="ECO:0000256" key="3">
    <source>
        <dbReference type="ARBA" id="ARBA00008281"/>
    </source>
</evidence>